<evidence type="ECO:0000313" key="5">
    <source>
        <dbReference type="EMBL" id="QCO00334.1"/>
    </source>
</evidence>
<reference evidence="5 8" key="3">
    <citation type="submission" date="2018-09" db="EMBL/GenBank/DDBJ databases">
        <title>Whole genome based analysis of evolution and adaptive divergence in Indian and Brazilian strains of Azospirillum brasilense.</title>
        <authorList>
            <person name="Singh C."/>
            <person name="Tripathi A.K."/>
        </authorList>
    </citation>
    <scope>NUCLEOTIDE SEQUENCE [LARGE SCALE GENOMIC DNA]</scope>
    <source>
        <strain evidence="5 8">MTCC4035</strain>
        <plasmid evidence="5 8">p6</plasmid>
    </source>
</reference>
<evidence type="ECO:0000313" key="6">
    <source>
        <dbReference type="Proteomes" id="UP000027186"/>
    </source>
</evidence>
<evidence type="ECO:0000313" key="3">
    <source>
        <dbReference type="EMBL" id="MFL7902648.1"/>
    </source>
</evidence>
<keyword evidence="10" id="KW-1185">Reference proteome</keyword>
<dbReference type="KEGG" id="aare:D3093_34340"/>
<sequence length="92" mass="10107">MAIRKTLPTPFGVEATYHHVSALQIHYRERVCDVVVSSFLDETARRADCQPLGTLETIRLGFAELGAKTEPGRDAVYAALMARSEWTGGEAV</sequence>
<evidence type="ECO:0000313" key="8">
    <source>
        <dbReference type="Proteomes" id="UP000298595"/>
    </source>
</evidence>
<geneLocation type="plasmid" evidence="5 8">
    <name>p6</name>
</geneLocation>
<gene>
    <name evidence="1" type="ORF">ABAZ39_33370</name>
    <name evidence="3" type="ORF">ACJ41P_16060</name>
    <name evidence="4" type="ORF">C1S70_22815</name>
    <name evidence="5" type="ORF">D3093_34340</name>
    <name evidence="2" type="ORF">FH063_002226</name>
</gene>
<accession>A0A060DSA7</accession>
<name>A0A060DSA7_9PROT</name>
<dbReference type="Proteomes" id="UP000298595">
    <property type="component" value="Plasmid p6"/>
</dbReference>
<dbReference type="Proteomes" id="UP001628281">
    <property type="component" value="Unassembled WGS sequence"/>
</dbReference>
<accession>A0A5B0KQ07</accession>
<reference evidence="2 9" key="4">
    <citation type="submission" date="2019-07" db="EMBL/GenBank/DDBJ databases">
        <title>Genome sequencing of the stress-tolerant strain Azospirillum brasilense Az19.</title>
        <authorList>
            <person name="Maroniche G.A."/>
            <person name="Garcia J.E."/>
            <person name="Pagnussat L."/>
            <person name="Amenta M."/>
            <person name="Creus C.M."/>
        </authorList>
    </citation>
    <scope>NUCLEOTIDE SEQUENCE [LARGE SCALE GENOMIC DNA]</scope>
    <source>
        <strain evidence="2 9">Az19</strain>
    </source>
</reference>
<organism evidence="1 6">
    <name type="scientific">Azospirillum argentinense</name>
    <dbReference type="NCBI Taxonomy" id="2970906"/>
    <lineage>
        <taxon>Bacteria</taxon>
        <taxon>Pseudomonadati</taxon>
        <taxon>Pseudomonadota</taxon>
        <taxon>Alphaproteobacteria</taxon>
        <taxon>Rhodospirillales</taxon>
        <taxon>Azospirillaceae</taxon>
        <taxon>Azospirillum</taxon>
    </lineage>
</organism>
<dbReference type="Proteomes" id="UP000236268">
    <property type="component" value="Unassembled WGS sequence"/>
</dbReference>
<dbReference type="EMBL" id="POWG01000028">
    <property type="protein sequence ID" value="PNQ96606.1"/>
    <property type="molecule type" value="Genomic_DNA"/>
</dbReference>
<evidence type="ECO:0000313" key="4">
    <source>
        <dbReference type="EMBL" id="PNQ96606.1"/>
    </source>
</evidence>
<dbReference type="Proteomes" id="UP000325333">
    <property type="component" value="Unassembled WGS sequence"/>
</dbReference>
<reference evidence="1 6" key="1">
    <citation type="journal article" date="2014" name="Genome Announc.">
        <title>Complete Genome Sequence of the Model Rhizosphere Strain Azospirillum brasilense Az39, Successfully Applied in Agriculture.</title>
        <authorList>
            <person name="Rivera D."/>
            <person name="Revale S."/>
            <person name="Molina R."/>
            <person name="Gualpa J."/>
            <person name="Puente M."/>
            <person name="Maroniche G."/>
            <person name="Paris G."/>
            <person name="Baker D."/>
            <person name="Clavijo B."/>
            <person name="McLay K."/>
            <person name="Spaepen S."/>
            <person name="Perticari A."/>
            <person name="Vazquez M."/>
            <person name="Wisniewski-Dye F."/>
            <person name="Watkins C."/>
            <person name="Martinez-Abarca F."/>
            <person name="Vanderleyden J."/>
            <person name="Cassan F."/>
        </authorList>
    </citation>
    <scope>NUCLEOTIDE SEQUENCE [LARGE SCALE GENOMIC DNA]</scope>
    <source>
        <strain evidence="1 6">Az39</strain>
        <plasmid evidence="1">AbAZ39_p5</plasmid>
    </source>
</reference>
<dbReference type="EMBL" id="CP032327">
    <property type="protein sequence ID" value="QCO00334.1"/>
    <property type="molecule type" value="Genomic_DNA"/>
</dbReference>
<keyword evidence="1" id="KW-0614">Plasmid</keyword>
<evidence type="ECO:0000313" key="7">
    <source>
        <dbReference type="Proteomes" id="UP000236268"/>
    </source>
</evidence>
<reference evidence="4 7" key="2">
    <citation type="submission" date="2018-01" db="EMBL/GenBank/DDBJ databases">
        <title>Whole genome sequence of Azospirillum brasilense REC3 isolated from strawberry roots.</title>
        <authorList>
            <person name="Fontana C.A."/>
            <person name="Salazar S.M."/>
            <person name="Bassi D."/>
            <person name="Puglisi E."/>
            <person name="Lovaisa N.C."/>
            <person name="Toffoli L.M."/>
            <person name="Pedraza R."/>
            <person name="Cocconcelli P.S."/>
        </authorList>
    </citation>
    <scope>NUCLEOTIDE SEQUENCE [LARGE SCALE GENOMIC DNA]</scope>
    <source>
        <strain evidence="4 7">REC3</strain>
        <plasmid evidence="4">p16unnamed</plasmid>
    </source>
</reference>
<dbReference type="RefSeq" id="WP_040138528.1">
    <property type="nucleotide sequence ID" value="NZ_CP007798.1"/>
</dbReference>
<dbReference type="AlphaFoldDB" id="A0A060DSA7"/>
<evidence type="ECO:0000313" key="1">
    <source>
        <dbReference type="EMBL" id="AIB16726.1"/>
    </source>
</evidence>
<dbReference type="EMBL" id="JBJLSN010000021">
    <property type="protein sequence ID" value="MFL7902648.1"/>
    <property type="molecule type" value="Genomic_DNA"/>
</dbReference>
<proteinExistence type="predicted"/>
<reference evidence="3 10" key="5">
    <citation type="submission" date="2024-11" db="EMBL/GenBank/DDBJ databases">
        <title>Draft genome sequences of two bacteria associated to sugarcane roots in Colombia.</title>
        <authorList>
            <person name="Pardo-Diaz S."/>
            <person name="Masmela-Mendoza J."/>
            <person name="Delgadillo-Duran P."/>
            <person name="Bautista E.J."/>
            <person name="Rojas-Tapias D.F."/>
        </authorList>
    </citation>
    <scope>NUCLEOTIDE SEQUENCE [LARGE SCALE GENOMIC DNA]</scope>
    <source>
        <strain evidence="3 10">Ap18</strain>
    </source>
</reference>
<protein>
    <submittedName>
        <fullName evidence="1">Uncharacterized protein</fullName>
    </submittedName>
</protein>
<evidence type="ECO:0000313" key="9">
    <source>
        <dbReference type="Proteomes" id="UP000325333"/>
    </source>
</evidence>
<dbReference type="OrthoDB" id="9909812at2"/>
<geneLocation type="plasmid" evidence="1 6">
    <name>AbAZ39_p5</name>
</geneLocation>
<dbReference type="EMBL" id="VEWN01000012">
    <property type="protein sequence ID" value="KAA1053991.1"/>
    <property type="molecule type" value="Genomic_DNA"/>
</dbReference>
<dbReference type="Proteomes" id="UP000027186">
    <property type="component" value="Plasmid AbAZ39_p5"/>
</dbReference>
<dbReference type="KEGG" id="abq:ABAZ39_33370"/>
<evidence type="ECO:0000313" key="10">
    <source>
        <dbReference type="Proteomes" id="UP001628281"/>
    </source>
</evidence>
<geneLocation type="plasmid" evidence="4">
    <name>p16unnamed</name>
</geneLocation>
<evidence type="ECO:0000313" key="2">
    <source>
        <dbReference type="EMBL" id="KAA1053991.1"/>
    </source>
</evidence>
<dbReference type="EMBL" id="CP007798">
    <property type="protein sequence ID" value="AIB16726.1"/>
    <property type="molecule type" value="Genomic_DNA"/>
</dbReference>